<evidence type="ECO:0000313" key="3">
    <source>
        <dbReference type="Proteomes" id="UP001243623"/>
    </source>
</evidence>
<name>A0A9Y2AKB1_9FIRM</name>
<gene>
    <name evidence="2" type="ORF">P3F81_04180</name>
</gene>
<dbReference type="KEGG" id="sgbi:P3F81_04180"/>
<evidence type="ECO:0000313" key="2">
    <source>
        <dbReference type="EMBL" id="WIW71512.1"/>
    </source>
</evidence>
<keyword evidence="3" id="KW-1185">Reference proteome</keyword>
<dbReference type="RefSeq" id="WP_147667792.1">
    <property type="nucleotide sequence ID" value="NZ_CP120678.1"/>
</dbReference>
<evidence type="ECO:0000256" key="1">
    <source>
        <dbReference type="SAM" id="Phobius"/>
    </source>
</evidence>
<organism evidence="2 3">
    <name type="scientific">Selenobaculum gibii</name>
    <dbReference type="NCBI Taxonomy" id="3054208"/>
    <lineage>
        <taxon>Bacteria</taxon>
        <taxon>Bacillati</taxon>
        <taxon>Bacillota</taxon>
        <taxon>Negativicutes</taxon>
        <taxon>Selenomonadales</taxon>
        <taxon>Selenomonadaceae</taxon>
        <taxon>Selenobaculum</taxon>
    </lineage>
</organism>
<protein>
    <recommendedName>
        <fullName evidence="4">Type II secretion system protein</fullName>
    </recommendedName>
</protein>
<reference evidence="2" key="1">
    <citation type="submission" date="2023-03" db="EMBL/GenBank/DDBJ databases">
        <title>Selenobaculum gbiensis gen. nov. sp. nov., a new bacterium isolated from the gut microbiota of IBD patient.</title>
        <authorList>
            <person name="Yeo S."/>
            <person name="Park H."/>
            <person name="Huh C.S."/>
        </authorList>
    </citation>
    <scope>NUCLEOTIDE SEQUENCE</scope>
    <source>
        <strain evidence="2">ICN-92133</strain>
    </source>
</reference>
<keyword evidence="1" id="KW-1133">Transmembrane helix</keyword>
<evidence type="ECO:0008006" key="4">
    <source>
        <dbReference type="Google" id="ProtNLM"/>
    </source>
</evidence>
<keyword evidence="1" id="KW-0472">Membrane</keyword>
<dbReference type="EMBL" id="CP120678">
    <property type="protein sequence ID" value="WIW71512.1"/>
    <property type="molecule type" value="Genomic_DNA"/>
</dbReference>
<dbReference type="Proteomes" id="UP001243623">
    <property type="component" value="Chromosome"/>
</dbReference>
<feature type="transmembrane region" description="Helical" evidence="1">
    <location>
        <begin position="21"/>
        <end position="38"/>
    </location>
</feature>
<proteinExistence type="predicted"/>
<keyword evidence="1" id="KW-0812">Transmembrane</keyword>
<dbReference type="AlphaFoldDB" id="A0A9Y2AKB1"/>
<accession>A0A9Y2AKB1</accession>
<sequence length="138" mass="15812">MQKKIFSLKLNQGGWIYIDSLIAMIILSVALIALLITYQQSTSSTVHAKTYSQAALLAQSELEKLTNVEENLHSNDLLNEEVEREIDGVKYKLFTIWTKPSLEQAENIYQCEVKVQWRAPIAKTDSILSMVSYFEIQR</sequence>